<organism evidence="1 2">
    <name type="scientific">Coemansia erecta</name>
    <dbReference type="NCBI Taxonomy" id="147472"/>
    <lineage>
        <taxon>Eukaryota</taxon>
        <taxon>Fungi</taxon>
        <taxon>Fungi incertae sedis</taxon>
        <taxon>Zoopagomycota</taxon>
        <taxon>Kickxellomycotina</taxon>
        <taxon>Kickxellomycetes</taxon>
        <taxon>Kickxellales</taxon>
        <taxon>Kickxellaceae</taxon>
        <taxon>Coemansia</taxon>
    </lineage>
</organism>
<dbReference type="Proteomes" id="UP001149813">
    <property type="component" value="Unassembled WGS sequence"/>
</dbReference>
<gene>
    <name evidence="1" type="ORF">LPJ53_002070</name>
</gene>
<dbReference type="AlphaFoldDB" id="A0A9W7Y505"/>
<accession>A0A9W7Y505</accession>
<comment type="caution">
    <text evidence="1">The sequence shown here is derived from an EMBL/GenBank/DDBJ whole genome shotgun (WGS) entry which is preliminary data.</text>
</comment>
<evidence type="ECO:0008006" key="3">
    <source>
        <dbReference type="Google" id="ProtNLM"/>
    </source>
</evidence>
<protein>
    <recommendedName>
        <fullName evidence="3">Myb-like domain-containing protein</fullName>
    </recommendedName>
</protein>
<reference evidence="1" key="1">
    <citation type="submission" date="2022-07" db="EMBL/GenBank/DDBJ databases">
        <title>Phylogenomic reconstructions and comparative analyses of Kickxellomycotina fungi.</title>
        <authorList>
            <person name="Reynolds N.K."/>
            <person name="Stajich J.E."/>
            <person name="Barry K."/>
            <person name="Grigoriev I.V."/>
            <person name="Crous P."/>
            <person name="Smith M.E."/>
        </authorList>
    </citation>
    <scope>NUCLEOTIDE SEQUENCE</scope>
    <source>
        <strain evidence="1">NBRC 32514</strain>
    </source>
</reference>
<sequence length="286" mass="33325">MNTLRTILRRYTTKPQLPISFLEPNISPLGSWGTVASTLPPPRATTPWSLAERRALLLYVRAITHSKLQDPSWSHIAHVLSRTPIHCRFIGTTMLHAWMKHNPEKRKQDAGISADQLLLLSRGELPVEELDAWDGETQEWLRKLVEVPEKILLRPGFEGGGRRMWTEEQCGLLKDHCGLYRYPVAEDMEEVMEKTQRPLRQLREKYTRIRNRYAESNSGEPRAFDERELEVIRRAAEQRRPLMIRWMDVKDGLAGRTFEEVVHLTQPRKLRHSIKPKEGWSGEGRE</sequence>
<dbReference type="EMBL" id="JANBOJ010000060">
    <property type="protein sequence ID" value="KAJ1723585.1"/>
    <property type="molecule type" value="Genomic_DNA"/>
</dbReference>
<dbReference type="OrthoDB" id="5546718at2759"/>
<name>A0A9W7Y505_9FUNG</name>
<evidence type="ECO:0000313" key="1">
    <source>
        <dbReference type="EMBL" id="KAJ1723585.1"/>
    </source>
</evidence>
<proteinExistence type="predicted"/>
<keyword evidence="2" id="KW-1185">Reference proteome</keyword>
<evidence type="ECO:0000313" key="2">
    <source>
        <dbReference type="Proteomes" id="UP001149813"/>
    </source>
</evidence>